<keyword evidence="3" id="KW-1185">Reference proteome</keyword>
<evidence type="ECO:0000313" key="3">
    <source>
        <dbReference type="Proteomes" id="UP001596161"/>
    </source>
</evidence>
<comment type="caution">
    <text evidence="2">The sequence shown here is derived from an EMBL/GenBank/DDBJ whole genome shotgun (WGS) entry which is preliminary data.</text>
</comment>
<keyword evidence="1" id="KW-0812">Transmembrane</keyword>
<evidence type="ECO:0000313" key="2">
    <source>
        <dbReference type="EMBL" id="MFC5271647.1"/>
    </source>
</evidence>
<proteinExistence type="predicted"/>
<organism evidence="2 3">
    <name type="scientific">Adhaeribacter terreus</name>
    <dbReference type="NCBI Taxonomy" id="529703"/>
    <lineage>
        <taxon>Bacteria</taxon>
        <taxon>Pseudomonadati</taxon>
        <taxon>Bacteroidota</taxon>
        <taxon>Cytophagia</taxon>
        <taxon>Cytophagales</taxon>
        <taxon>Hymenobacteraceae</taxon>
        <taxon>Adhaeribacter</taxon>
    </lineage>
</organism>
<dbReference type="EMBL" id="JBHSKT010000008">
    <property type="protein sequence ID" value="MFC5271647.1"/>
    <property type="molecule type" value="Genomic_DNA"/>
</dbReference>
<reference evidence="3" key="1">
    <citation type="journal article" date="2019" name="Int. J. Syst. Evol. Microbiol.">
        <title>The Global Catalogue of Microorganisms (GCM) 10K type strain sequencing project: providing services to taxonomists for standard genome sequencing and annotation.</title>
        <authorList>
            <consortium name="The Broad Institute Genomics Platform"/>
            <consortium name="The Broad Institute Genome Sequencing Center for Infectious Disease"/>
            <person name="Wu L."/>
            <person name="Ma J."/>
        </authorList>
    </citation>
    <scope>NUCLEOTIDE SEQUENCE [LARGE SCALE GENOMIC DNA]</scope>
    <source>
        <strain evidence="3">KACC 12602</strain>
    </source>
</reference>
<protein>
    <submittedName>
        <fullName evidence="2">Uncharacterized protein</fullName>
    </submittedName>
</protein>
<name>A0ABW0EBA7_9BACT</name>
<accession>A0ABW0EBA7</accession>
<feature type="transmembrane region" description="Helical" evidence="1">
    <location>
        <begin position="6"/>
        <end position="28"/>
    </location>
</feature>
<keyword evidence="1" id="KW-0472">Membrane</keyword>
<dbReference type="Proteomes" id="UP001596161">
    <property type="component" value="Unassembled WGS sequence"/>
</dbReference>
<dbReference type="RefSeq" id="WP_378018008.1">
    <property type="nucleotide sequence ID" value="NZ_JBHSKT010000008.1"/>
</dbReference>
<evidence type="ECO:0000256" key="1">
    <source>
        <dbReference type="SAM" id="Phobius"/>
    </source>
</evidence>
<sequence length="206" mass="23870">MRTLDGFSIFLLIPLFLAALILLIISTIRLSKNQSVKTKIKYSLTAFSSVFLYFFTYGLQLDTADYIYFKTKESLMNEFVANIRTYKKITQFSDEYENLNGYPTIAKNNTNVFIQLSNNYPLDSIKNIFNIDNQHYEIFRQKLKSSGYRSFCILEDGTISFTQGGMIDNCYGIAYSETGSKPIENDCGRIIRWKKISDHWFAWGTT</sequence>
<feature type="transmembrane region" description="Helical" evidence="1">
    <location>
        <begin position="40"/>
        <end position="59"/>
    </location>
</feature>
<keyword evidence="1" id="KW-1133">Transmembrane helix</keyword>
<gene>
    <name evidence="2" type="ORF">ACFPIB_13570</name>
</gene>